<protein>
    <recommendedName>
        <fullName evidence="1">non-specific serine/threonine protein kinase</fullName>
        <ecNumber evidence="1">2.7.11.1</ecNumber>
    </recommendedName>
</protein>
<dbReference type="PROSITE" id="PS50011">
    <property type="entry name" value="PROTEIN_KINASE_DOM"/>
    <property type="match status" value="1"/>
</dbReference>
<dbReference type="CDD" id="cd14014">
    <property type="entry name" value="STKc_PknB_like"/>
    <property type="match status" value="1"/>
</dbReference>
<gene>
    <name evidence="11" type="ORF">SAMN04489712_11069</name>
</gene>
<keyword evidence="12" id="KW-1185">Reference proteome</keyword>
<dbReference type="InterPro" id="IPR011009">
    <property type="entry name" value="Kinase-like_dom_sf"/>
</dbReference>
<comment type="catalytic activity">
    <reaction evidence="8">
        <text>L-seryl-[protein] + ATP = O-phospho-L-seryl-[protein] + ADP + H(+)</text>
        <dbReference type="Rhea" id="RHEA:17989"/>
        <dbReference type="Rhea" id="RHEA-COMP:9863"/>
        <dbReference type="Rhea" id="RHEA-COMP:11604"/>
        <dbReference type="ChEBI" id="CHEBI:15378"/>
        <dbReference type="ChEBI" id="CHEBI:29999"/>
        <dbReference type="ChEBI" id="CHEBI:30616"/>
        <dbReference type="ChEBI" id="CHEBI:83421"/>
        <dbReference type="ChEBI" id="CHEBI:456216"/>
        <dbReference type="EC" id="2.7.11.1"/>
    </reaction>
</comment>
<evidence type="ECO:0000256" key="2">
    <source>
        <dbReference type="ARBA" id="ARBA00022527"/>
    </source>
</evidence>
<dbReference type="PANTHER" id="PTHR43289">
    <property type="entry name" value="MITOGEN-ACTIVATED PROTEIN KINASE KINASE KINASE 20-RELATED"/>
    <property type="match status" value="1"/>
</dbReference>
<dbReference type="OrthoDB" id="9786339at2"/>
<dbReference type="PANTHER" id="PTHR43289:SF6">
    <property type="entry name" value="SERINE_THREONINE-PROTEIN KINASE NEKL-3"/>
    <property type="match status" value="1"/>
</dbReference>
<evidence type="ECO:0000256" key="7">
    <source>
        <dbReference type="ARBA" id="ARBA00047899"/>
    </source>
</evidence>
<feature type="domain" description="Protein kinase" evidence="10">
    <location>
        <begin position="11"/>
        <end position="231"/>
    </location>
</feature>
<dbReference type="FunFam" id="3.30.200.20:FF:000035">
    <property type="entry name" value="Serine/threonine protein kinase Stk1"/>
    <property type="match status" value="1"/>
</dbReference>
<dbReference type="InterPro" id="IPR008266">
    <property type="entry name" value="Tyr_kinase_AS"/>
</dbReference>
<evidence type="ECO:0000313" key="11">
    <source>
        <dbReference type="EMBL" id="SEG73082.1"/>
    </source>
</evidence>
<dbReference type="PROSITE" id="PS00109">
    <property type="entry name" value="PROTEIN_KINASE_TYR"/>
    <property type="match status" value="1"/>
</dbReference>
<dbReference type="SUPFAM" id="SSF56112">
    <property type="entry name" value="Protein kinase-like (PK-like)"/>
    <property type="match status" value="1"/>
</dbReference>
<feature type="compositionally biased region" description="Low complexity" evidence="9">
    <location>
        <begin position="311"/>
        <end position="335"/>
    </location>
</feature>
<accession>A0A1H6CJH9</accession>
<evidence type="ECO:0000259" key="10">
    <source>
        <dbReference type="PROSITE" id="PS50011"/>
    </source>
</evidence>
<dbReference type="EC" id="2.7.11.1" evidence="1"/>
<proteinExistence type="predicted"/>
<dbReference type="Proteomes" id="UP000236723">
    <property type="component" value="Unassembled WGS sequence"/>
</dbReference>
<evidence type="ECO:0000256" key="1">
    <source>
        <dbReference type="ARBA" id="ARBA00012513"/>
    </source>
</evidence>
<evidence type="ECO:0000256" key="9">
    <source>
        <dbReference type="SAM" id="MobiDB-lite"/>
    </source>
</evidence>
<evidence type="ECO:0000256" key="5">
    <source>
        <dbReference type="ARBA" id="ARBA00022777"/>
    </source>
</evidence>
<keyword evidence="5 11" id="KW-0418">Kinase</keyword>
<dbReference type="RefSeq" id="WP_160147059.1">
    <property type="nucleotide sequence ID" value="NZ_FNVO01000010.1"/>
</dbReference>
<dbReference type="EMBL" id="FNVO01000010">
    <property type="protein sequence ID" value="SEG73082.1"/>
    <property type="molecule type" value="Genomic_DNA"/>
</dbReference>
<evidence type="ECO:0000256" key="3">
    <source>
        <dbReference type="ARBA" id="ARBA00022679"/>
    </source>
</evidence>
<dbReference type="InterPro" id="IPR000719">
    <property type="entry name" value="Prot_kinase_dom"/>
</dbReference>
<dbReference type="AlphaFoldDB" id="A0A1H6CJH9"/>
<evidence type="ECO:0000256" key="6">
    <source>
        <dbReference type="ARBA" id="ARBA00022840"/>
    </source>
</evidence>
<keyword evidence="4" id="KW-0547">Nucleotide-binding</keyword>
<sequence length="452" mass="47719">MRSGVLIAARYRLDRRIGDGGAAEVWRATDELMARPVAVKVVRPELVDGREFRRRFQNEARSAAGLVHPRVAAVHDHGEAGGIDGRPVPYLVMELLDGRTLADRLTDGPLGADEAVRIGGQIAEALAAAHAAGVVHGDVRPANVFLCGDGVKVLDFGIALAFRGPAPDRPDDAAADVHALGVTLTEMLTGERALEGNWPADVPADVAALCSRCRADDPRERPTAAKAHAALTGSPSLVREDVVIALPIPPHRRGRFSGGPARMLGIATAVGLAAATVLTAVILPETDPAGRRSAPPFSPLPGPSITPQTEPPSFASPSFASPSLAPPSSAVRSASPSPPPTKVVTPPRRAPSRRTLVIRLSRVREVIEAGRVHGELHPEVAAELDRLVTDFQNELAAHRPVEVDQRLDLLRTKVAERYRSGAVTRGRAVELLTAIDAVDSPVHAAPAFATPR</sequence>
<name>A0A1H6CJH9_9ACTN</name>
<evidence type="ECO:0000313" key="12">
    <source>
        <dbReference type="Proteomes" id="UP000236723"/>
    </source>
</evidence>
<dbReference type="Pfam" id="PF00069">
    <property type="entry name" value="Pkinase"/>
    <property type="match status" value="1"/>
</dbReference>
<evidence type="ECO:0000256" key="4">
    <source>
        <dbReference type="ARBA" id="ARBA00022741"/>
    </source>
</evidence>
<dbReference type="Gene3D" id="1.10.510.10">
    <property type="entry name" value="Transferase(Phosphotransferase) domain 1"/>
    <property type="match status" value="2"/>
</dbReference>
<dbReference type="Gene3D" id="3.30.200.20">
    <property type="entry name" value="Phosphorylase Kinase, domain 1"/>
    <property type="match status" value="1"/>
</dbReference>
<dbReference type="GO" id="GO:0005524">
    <property type="term" value="F:ATP binding"/>
    <property type="evidence" value="ECO:0007669"/>
    <property type="project" value="UniProtKB-KW"/>
</dbReference>
<feature type="region of interest" description="Disordered" evidence="9">
    <location>
        <begin position="287"/>
        <end position="350"/>
    </location>
</feature>
<comment type="catalytic activity">
    <reaction evidence="7">
        <text>L-threonyl-[protein] + ATP = O-phospho-L-threonyl-[protein] + ADP + H(+)</text>
        <dbReference type="Rhea" id="RHEA:46608"/>
        <dbReference type="Rhea" id="RHEA-COMP:11060"/>
        <dbReference type="Rhea" id="RHEA-COMP:11605"/>
        <dbReference type="ChEBI" id="CHEBI:15378"/>
        <dbReference type="ChEBI" id="CHEBI:30013"/>
        <dbReference type="ChEBI" id="CHEBI:30616"/>
        <dbReference type="ChEBI" id="CHEBI:61977"/>
        <dbReference type="ChEBI" id="CHEBI:456216"/>
        <dbReference type="EC" id="2.7.11.1"/>
    </reaction>
</comment>
<reference evidence="12" key="1">
    <citation type="submission" date="2016-10" db="EMBL/GenBank/DDBJ databases">
        <authorList>
            <person name="Varghese N."/>
            <person name="Submissions S."/>
        </authorList>
    </citation>
    <scope>NUCLEOTIDE SEQUENCE [LARGE SCALE GENOMIC DNA]</scope>
    <source>
        <strain evidence="12">DSM 43163</strain>
    </source>
</reference>
<keyword evidence="2 11" id="KW-0723">Serine/threonine-protein kinase</keyword>
<organism evidence="11 12">
    <name type="scientific">Thermomonospora echinospora</name>
    <dbReference type="NCBI Taxonomy" id="1992"/>
    <lineage>
        <taxon>Bacteria</taxon>
        <taxon>Bacillati</taxon>
        <taxon>Actinomycetota</taxon>
        <taxon>Actinomycetes</taxon>
        <taxon>Streptosporangiales</taxon>
        <taxon>Thermomonosporaceae</taxon>
        <taxon>Thermomonospora</taxon>
    </lineage>
</organism>
<dbReference type="GO" id="GO:0004674">
    <property type="term" value="F:protein serine/threonine kinase activity"/>
    <property type="evidence" value="ECO:0007669"/>
    <property type="project" value="UniProtKB-KW"/>
</dbReference>
<keyword evidence="3" id="KW-0808">Transferase</keyword>
<evidence type="ECO:0000256" key="8">
    <source>
        <dbReference type="ARBA" id="ARBA00048679"/>
    </source>
</evidence>
<keyword evidence="6" id="KW-0067">ATP-binding</keyword>